<organism evidence="1 2">
    <name type="scientific">Planifilum fimeticola</name>
    <dbReference type="NCBI Taxonomy" id="201975"/>
    <lineage>
        <taxon>Bacteria</taxon>
        <taxon>Bacillati</taxon>
        <taxon>Bacillota</taxon>
        <taxon>Bacilli</taxon>
        <taxon>Bacillales</taxon>
        <taxon>Thermoactinomycetaceae</taxon>
        <taxon>Planifilum</taxon>
    </lineage>
</organism>
<evidence type="ECO:0000313" key="2">
    <source>
        <dbReference type="Proteomes" id="UP000237797"/>
    </source>
</evidence>
<proteinExistence type="predicted"/>
<evidence type="ECO:0000313" key="1">
    <source>
        <dbReference type="EMBL" id="PRX41653.1"/>
    </source>
</evidence>
<keyword evidence="2" id="KW-1185">Reference proteome</keyword>
<sequence length="75" mass="8915">METVIIQSLKKVGDKGPMKICCILCDQYFTPDKKQVKQIRKHPHRIILCPECHERIADRVRKRKRQQPLNRHPEG</sequence>
<gene>
    <name evidence="1" type="ORF">CLV97_10580</name>
</gene>
<dbReference type="EMBL" id="PVNE01000005">
    <property type="protein sequence ID" value="PRX41653.1"/>
    <property type="molecule type" value="Genomic_DNA"/>
</dbReference>
<dbReference type="OrthoDB" id="2989868at2"/>
<name>A0A2T0LH31_9BACL</name>
<accession>A0A2T0LH31</accession>
<dbReference type="Proteomes" id="UP000237797">
    <property type="component" value="Unassembled WGS sequence"/>
</dbReference>
<comment type="caution">
    <text evidence="1">The sequence shown here is derived from an EMBL/GenBank/DDBJ whole genome shotgun (WGS) entry which is preliminary data.</text>
</comment>
<dbReference type="InterPro" id="IPR019241">
    <property type="entry name" value="DUF2197"/>
</dbReference>
<dbReference type="AlphaFoldDB" id="A0A2T0LH31"/>
<dbReference type="Pfam" id="PF09963">
    <property type="entry name" value="DUF2197"/>
    <property type="match status" value="1"/>
</dbReference>
<reference evidence="1 2" key="1">
    <citation type="submission" date="2018-03" db="EMBL/GenBank/DDBJ databases">
        <title>Genomic Encyclopedia of Archaeal and Bacterial Type Strains, Phase II (KMG-II): from individual species to whole genera.</title>
        <authorList>
            <person name="Goeker M."/>
        </authorList>
    </citation>
    <scope>NUCLEOTIDE SEQUENCE [LARGE SCALE GENOMIC DNA]</scope>
    <source>
        <strain evidence="1 2">DSM 44946</strain>
    </source>
</reference>
<protein>
    <submittedName>
        <fullName evidence="1">Uncharacterized protein YlaI</fullName>
    </submittedName>
</protein>